<dbReference type="Gene3D" id="3.30.470.20">
    <property type="entry name" value="ATP-grasp fold, B domain"/>
    <property type="match status" value="1"/>
</dbReference>
<dbReference type="InterPro" id="IPR002192">
    <property type="entry name" value="PPDK_AMP/ATP-bd"/>
</dbReference>
<evidence type="ECO:0000313" key="5">
    <source>
        <dbReference type="Proteomes" id="UP000285301"/>
    </source>
</evidence>
<dbReference type="OrthoDB" id="6503891at2759"/>
<dbReference type="AlphaFoldDB" id="A0A443QKW0"/>
<evidence type="ECO:0000256" key="1">
    <source>
        <dbReference type="ARBA" id="ARBA00007837"/>
    </source>
</evidence>
<dbReference type="InterPro" id="IPR008279">
    <property type="entry name" value="PEP-util_enz_mobile_dom"/>
</dbReference>
<dbReference type="PANTHER" id="PTHR43615:SF1">
    <property type="entry name" value="PPDK_N DOMAIN-CONTAINING PROTEIN"/>
    <property type="match status" value="1"/>
</dbReference>
<dbReference type="EMBL" id="NCKU01006319">
    <property type="protein sequence ID" value="RWS03631.1"/>
    <property type="molecule type" value="Genomic_DNA"/>
</dbReference>
<evidence type="ECO:0000313" key="4">
    <source>
        <dbReference type="EMBL" id="RWS03631.1"/>
    </source>
</evidence>
<dbReference type="PANTHER" id="PTHR43615">
    <property type="entry name" value="PHOSPHOENOLPYRUVATE SYNTHASE-RELATED"/>
    <property type="match status" value="1"/>
</dbReference>
<dbReference type="InterPro" id="IPR013815">
    <property type="entry name" value="ATP_grasp_subdomain_1"/>
</dbReference>
<comment type="similarity">
    <text evidence="1">Belongs to the PEP-utilizing enzyme family.</text>
</comment>
<sequence>KLKFKVDLIENDSESEKLVINIENWSSRTIAGGKGLSLSQLSFISRETWNTLDFPNFFVPQGVIVTTNAYSLYLKQNPSVEKAIDILQNNVWKSTSEDIKNKCESVINLIKNTQLPTEVKNEILNQLILIFGEEAMNSLKFAVRSSSCSEDSEEMSAAGQMSSFLGIKRIENIYTSVLDCWASQFSYVAVQYKHGYGQLFNTQMAVVIQEMIDCDVAGVLFTCNPVNGDGRRTMITANYGLCESVVSAKTDPDTLIVLADDENKSYEVESVEVGSKKLIMKVAEEEGTFESIIDSSEARKCCLDAKVAIALTKIGLFLRRCFGTERDIEWGIKEDKIYLLQSRPITNLDAFSEWEIMHELDSGNATEVSCLTRTNVGEAIPGSMSYLGLTFFISLFGPQFYSGFFRLNNSNLKKASMISTFGHEINDEDIEKYFDEKTASHLTLKDKINSVLFVIKEVRKCAKRLRRDRERFQNYELIGANAKNLSAESLFNHIIDHVPDLYASGMRHGECTQASNSANLLMISILTKNDESNRFLYTDVSYLLSNCKDVVSVEIPRTLCKIADSIENVDAFSEMSDKEALHFLTNENTEVGQAFKKMLQDHGHRGYKEVDIMYKQWEENPLPIIQSLKSTIHEKSKLIQKTPLTPNEIISSLKTPLSPTQKLILRKYIYPWGQKSVGYREQSKSFFVYCIHKFRKAFWQLAEIMAYKEGRIPEKELLFYLKLEEVAKLVRERDATLVARAKQRRKLFPIMDKMQFDEIVKGPALEPRNMNVTPKAKLNCEEVKGSPVYIGKAEGRAIVAHSIEEACYIKPGDILITFGTDVGWSLYFPMLSGIATEVGGLISHGAVIAREYGLPCIIGATNATQIFKTGDRIVLDSEKGIIYKVVSD</sequence>
<dbReference type="SUPFAM" id="SSF56059">
    <property type="entry name" value="Glutathione synthetase ATP-binding domain-like"/>
    <property type="match status" value="1"/>
</dbReference>
<feature type="domain" description="Pyruvate phosphate dikinase AMP/ATP-binding" evidence="3">
    <location>
        <begin position="30"/>
        <end position="354"/>
    </location>
</feature>
<dbReference type="InterPro" id="IPR051549">
    <property type="entry name" value="PEP_Utilizing_Enz"/>
</dbReference>
<keyword evidence="4" id="KW-0670">Pyruvate</keyword>
<reference evidence="4 5" key="1">
    <citation type="journal article" date="2018" name="Gigascience">
        <title>Genomes of trombidid mites reveal novel predicted allergens and laterally-transferred genes associated with secondary metabolism.</title>
        <authorList>
            <person name="Dong X."/>
            <person name="Chaisiri K."/>
            <person name="Xia D."/>
            <person name="Armstrong S.D."/>
            <person name="Fang Y."/>
            <person name="Donnelly M.J."/>
            <person name="Kadowaki T."/>
            <person name="McGarry J.W."/>
            <person name="Darby A.C."/>
            <person name="Makepeace B.L."/>
        </authorList>
    </citation>
    <scope>NUCLEOTIDE SEQUENCE [LARGE SCALE GENOMIC DNA]</scope>
    <source>
        <strain evidence="4">UoL-WK</strain>
    </source>
</reference>
<keyword evidence="5" id="KW-1185">Reference proteome</keyword>
<dbReference type="STRING" id="1965070.A0A443QKW0"/>
<accession>A0A443QKW0</accession>
<dbReference type="InterPro" id="IPR036637">
    <property type="entry name" value="Phosphohistidine_dom_sf"/>
</dbReference>
<protein>
    <submittedName>
        <fullName evidence="4">Putative phosphoenolpyruvate synthase-like protein</fullName>
    </submittedName>
</protein>
<comment type="caution">
    <text evidence="4">The sequence shown here is derived from an EMBL/GenBank/DDBJ whole genome shotgun (WGS) entry which is preliminary data.</text>
</comment>
<evidence type="ECO:0000259" key="3">
    <source>
        <dbReference type="Pfam" id="PF01326"/>
    </source>
</evidence>
<evidence type="ECO:0000259" key="2">
    <source>
        <dbReference type="Pfam" id="PF00391"/>
    </source>
</evidence>
<dbReference type="Gene3D" id="3.30.1490.20">
    <property type="entry name" value="ATP-grasp fold, A domain"/>
    <property type="match status" value="1"/>
</dbReference>
<feature type="non-terminal residue" evidence="4">
    <location>
        <position position="1"/>
    </location>
</feature>
<organism evidence="4 5">
    <name type="scientific">Dinothrombium tinctorium</name>
    <dbReference type="NCBI Taxonomy" id="1965070"/>
    <lineage>
        <taxon>Eukaryota</taxon>
        <taxon>Metazoa</taxon>
        <taxon>Ecdysozoa</taxon>
        <taxon>Arthropoda</taxon>
        <taxon>Chelicerata</taxon>
        <taxon>Arachnida</taxon>
        <taxon>Acari</taxon>
        <taxon>Acariformes</taxon>
        <taxon>Trombidiformes</taxon>
        <taxon>Prostigmata</taxon>
        <taxon>Anystina</taxon>
        <taxon>Parasitengona</taxon>
        <taxon>Trombidioidea</taxon>
        <taxon>Trombidiidae</taxon>
        <taxon>Dinothrombium</taxon>
    </lineage>
</organism>
<dbReference type="GO" id="GO:0016301">
    <property type="term" value="F:kinase activity"/>
    <property type="evidence" value="ECO:0007669"/>
    <property type="project" value="InterPro"/>
</dbReference>
<dbReference type="Proteomes" id="UP000285301">
    <property type="component" value="Unassembled WGS sequence"/>
</dbReference>
<dbReference type="Gene3D" id="3.50.30.10">
    <property type="entry name" value="Phosphohistidine domain"/>
    <property type="match status" value="1"/>
</dbReference>
<feature type="domain" description="PEP-utilising enzyme mobile" evidence="2">
    <location>
        <begin position="809"/>
        <end position="880"/>
    </location>
</feature>
<dbReference type="Pfam" id="PF00391">
    <property type="entry name" value="PEP-utilizers"/>
    <property type="match status" value="1"/>
</dbReference>
<proteinExistence type="inferred from homology"/>
<name>A0A443QKW0_9ACAR</name>
<dbReference type="SUPFAM" id="SSF52009">
    <property type="entry name" value="Phosphohistidine domain"/>
    <property type="match status" value="1"/>
</dbReference>
<dbReference type="Pfam" id="PF01326">
    <property type="entry name" value="PPDK_N"/>
    <property type="match status" value="1"/>
</dbReference>
<dbReference type="GO" id="GO:0005524">
    <property type="term" value="F:ATP binding"/>
    <property type="evidence" value="ECO:0007669"/>
    <property type="project" value="InterPro"/>
</dbReference>
<gene>
    <name evidence="4" type="ORF">B4U79_03192</name>
</gene>